<organism evidence="3 4">
    <name type="scientific">Streptomyces umbrinus</name>
    <dbReference type="NCBI Taxonomy" id="67370"/>
    <lineage>
        <taxon>Bacteria</taxon>
        <taxon>Bacillati</taxon>
        <taxon>Actinomycetota</taxon>
        <taxon>Actinomycetes</taxon>
        <taxon>Kitasatosporales</taxon>
        <taxon>Streptomycetaceae</taxon>
        <taxon>Streptomyces</taxon>
        <taxon>Streptomyces phaeochromogenes group</taxon>
    </lineage>
</organism>
<sequence length="909" mass="95061">MWRPERATLRSASFVGLLTGVFVMVNSQVVHAAGSDSETGDLLAPLNITSSEGVPINGYELNSEGGSIVAFKTQALAFALSGLFTLIRLLVGMAGWAIEVALRFPLLKILTAPAQKVADAYDTVVVDTLGLKGLLLAWAFVFAGFMIVRGRVGRGLGEIFLTLLIGALAASAFVRPDYLLTQDGPLGQSQQVAAEVAKESVNSYDWGGKLASRGPCDGMAGMQEIKCQERENEAPVSSTDIARPLQDSITNALIVKPYMLLQYGRILDPAKTADRKAYAIHLKWVVGGYKAGTEKEDKNDPCEKIVGPGKAYCERHNDNDDNTCKLLKGEAKRQCERDGDGGLPSLTPGGELLDAVAPVVSEEDQEFAAFLADLKKAGPVGKACAEYAAKPTWWRVGGAVLLLIGALFICGMLLSSAIVLLGTQGICAAAAAAGGVVFVAGMLPGPARQSVWKWLSLWGIAVLALVAVCAFIPFFGIAVDATITEGPDLMVERILLIDVLAIAGAAGHRRLLTGITSFGRRMAMRMRYAKVGGTHLPGDTSELGAALAMNSPAAMGGYGGGLRVFTGGGGGRYGMLGTRQRLMGALTSLTDGAGMPVDTGGVLADAGAEAGRGLAPLTAAAAVGGLGARLGAKGAHWLLIGRRPDREQLAKWRKATAEGDPNTGGPPDAGGGGPGGGGPRRPGGPPDRYRNADGEIVDRNSGAVLHDQNTDRTLLSTRAHNRLVRFRGYRILNRGGRTAYGTMVGLPENVRRARSGGSQLRQDARQQRRVWGNTVREDVRAWADTGRHVSRVLRENTDDSGGPGPFTGRRLPAAPSAAPTRPATVPGRTRSTSASGPPPAGGTGATPSGPTSSPRLAGGGPERTPPPGGESADGSAGADNPARMRELMRQAESLRAMRQRWLTEDGEDG</sequence>
<feature type="transmembrane region" description="Helical" evidence="2">
    <location>
        <begin position="155"/>
        <end position="174"/>
    </location>
</feature>
<evidence type="ECO:0000256" key="1">
    <source>
        <dbReference type="SAM" id="MobiDB-lite"/>
    </source>
</evidence>
<keyword evidence="2" id="KW-1133">Transmembrane helix</keyword>
<feature type="transmembrane region" description="Helical" evidence="2">
    <location>
        <begin position="420"/>
        <end position="443"/>
    </location>
</feature>
<evidence type="ECO:0000313" key="4">
    <source>
        <dbReference type="Proteomes" id="UP001230328"/>
    </source>
</evidence>
<feature type="compositionally biased region" description="Low complexity" evidence="1">
    <location>
        <begin position="869"/>
        <end position="879"/>
    </location>
</feature>
<feature type="region of interest" description="Disordered" evidence="1">
    <location>
        <begin position="653"/>
        <end position="704"/>
    </location>
</feature>
<feature type="compositionally biased region" description="Basic and acidic residues" evidence="1">
    <location>
        <begin position="687"/>
        <end position="698"/>
    </location>
</feature>
<comment type="caution">
    <text evidence="3">The sequence shown here is derived from an EMBL/GenBank/DDBJ whole genome shotgun (WGS) entry which is preliminary data.</text>
</comment>
<reference evidence="3 4" key="1">
    <citation type="submission" date="2023-07" db="EMBL/GenBank/DDBJ databases">
        <title>Comparative genomics of wheat-associated soil bacteria to identify genetic determinants of phenazine resistance.</title>
        <authorList>
            <person name="Mouncey N."/>
        </authorList>
    </citation>
    <scope>NUCLEOTIDE SEQUENCE [LARGE SCALE GENOMIC DNA]</scope>
    <source>
        <strain evidence="3 4">V2I4</strain>
    </source>
</reference>
<feature type="region of interest" description="Disordered" evidence="1">
    <location>
        <begin position="791"/>
        <end position="883"/>
    </location>
</feature>
<feature type="compositionally biased region" description="Low complexity" evidence="1">
    <location>
        <begin position="812"/>
        <end position="835"/>
    </location>
</feature>
<proteinExistence type="predicted"/>
<dbReference type="EMBL" id="JAUSZI010000002">
    <property type="protein sequence ID" value="MDQ1033502.1"/>
    <property type="molecule type" value="Genomic_DNA"/>
</dbReference>
<gene>
    <name evidence="3" type="ORF">QF035_011084</name>
</gene>
<name>A0ABU0TD51_9ACTN</name>
<feature type="transmembrane region" description="Helical" evidence="2">
    <location>
        <begin position="129"/>
        <end position="149"/>
    </location>
</feature>
<feature type="transmembrane region" description="Helical" evidence="2">
    <location>
        <begin position="392"/>
        <end position="414"/>
    </location>
</feature>
<keyword evidence="4" id="KW-1185">Reference proteome</keyword>
<dbReference type="RefSeq" id="WP_307530808.1">
    <property type="nucleotide sequence ID" value="NZ_JAUSZI010000002.1"/>
</dbReference>
<evidence type="ECO:0000256" key="2">
    <source>
        <dbReference type="SAM" id="Phobius"/>
    </source>
</evidence>
<accession>A0ABU0TD51</accession>
<keyword evidence="2" id="KW-0812">Transmembrane</keyword>
<feature type="transmembrane region" description="Helical" evidence="2">
    <location>
        <begin position="455"/>
        <end position="479"/>
    </location>
</feature>
<feature type="compositionally biased region" description="Low complexity" evidence="1">
    <location>
        <begin position="845"/>
        <end position="855"/>
    </location>
</feature>
<feature type="transmembrane region" description="Helical" evidence="2">
    <location>
        <begin position="75"/>
        <end position="98"/>
    </location>
</feature>
<evidence type="ECO:0000313" key="3">
    <source>
        <dbReference type="EMBL" id="MDQ1033502.1"/>
    </source>
</evidence>
<protein>
    <recommendedName>
        <fullName evidence="5">Integral membrane protein</fullName>
    </recommendedName>
</protein>
<evidence type="ECO:0008006" key="5">
    <source>
        <dbReference type="Google" id="ProtNLM"/>
    </source>
</evidence>
<keyword evidence="2" id="KW-0472">Membrane</keyword>
<feature type="compositionally biased region" description="Gly residues" evidence="1">
    <location>
        <begin position="667"/>
        <end position="681"/>
    </location>
</feature>
<dbReference type="Proteomes" id="UP001230328">
    <property type="component" value="Unassembled WGS sequence"/>
</dbReference>